<feature type="compositionally biased region" description="Basic residues" evidence="5">
    <location>
        <begin position="454"/>
        <end position="463"/>
    </location>
</feature>
<dbReference type="AlphaFoldDB" id="A0A9P7GE64"/>
<dbReference type="PANTHER" id="PTHR13237">
    <property type="entry name" value="SOMETHING ABOUT SILENCING PROTEIN 10-RELATED"/>
    <property type="match status" value="1"/>
</dbReference>
<keyword evidence="3" id="KW-0597">Phosphoprotein</keyword>
<comment type="subcellular location">
    <subcellularLocation>
        <location evidence="1">Nucleus</location>
    </subcellularLocation>
</comment>
<feature type="compositionally biased region" description="Basic and acidic residues" evidence="5">
    <location>
        <begin position="36"/>
        <end position="52"/>
    </location>
</feature>
<evidence type="ECO:0000259" key="6">
    <source>
        <dbReference type="Pfam" id="PF09368"/>
    </source>
</evidence>
<dbReference type="Pfam" id="PF04000">
    <property type="entry name" value="Sas10_Utp3"/>
    <property type="match status" value="1"/>
</dbReference>
<dbReference type="GO" id="GO:0000462">
    <property type="term" value="P:maturation of SSU-rRNA from tricistronic rRNA transcript (SSU-rRNA, 5.8S rRNA, LSU-rRNA)"/>
    <property type="evidence" value="ECO:0007669"/>
    <property type="project" value="TreeGrafter"/>
</dbReference>
<reference evidence="7" key="2">
    <citation type="submission" date="2021-10" db="EMBL/GenBank/DDBJ databases">
        <title>Phylogenomics reveals ancestral predisposition of the termite-cultivated fungus Termitomyces towards a domesticated lifestyle.</title>
        <authorList>
            <person name="Auxier B."/>
            <person name="Grum-Grzhimaylo A."/>
            <person name="Cardenas M.E."/>
            <person name="Lodge J.D."/>
            <person name="Laessoe T."/>
            <person name="Pedersen O."/>
            <person name="Smith M.E."/>
            <person name="Kuyper T.W."/>
            <person name="Franco-Molano E.A."/>
            <person name="Baroni T.J."/>
            <person name="Aanen D.K."/>
        </authorList>
    </citation>
    <scope>NUCLEOTIDE SEQUENCE</scope>
    <source>
        <strain evidence="7">AP01</strain>
        <tissue evidence="7">Mycelium</tissue>
    </source>
</reference>
<sequence>MPRRRSTKGRSNTGKAQPVNRADAKVAKWNKASDVPMDKEDLFHANRDKVLLDGDNDYEDDGDDDEVFALKGLEDDEDEDEDGDVDMDEDEDEDEAEELPERQKKGKDKSKKKKKKKKGADSSEEEESEEEEETWGRSKAAWYSSNAAQLESDDEEGNELEEQEAIRLQSKQRQDMTDADFGLDDALEVQVVQETEYVSKRTPVVIAPLPTNKKLLLRHLEKTSPETLALARDWEETVETLAKTQQKLARLESEDPDALSLGMIHIYYQALLTYTTTLAFYLHMRSSEKYAQRPELLKSHPILKRLLTLKQSLATLEDLDFDDSDEEEDEEEDDDDDDDDEMSMSYDEMMADAENVWDSSENVELDKDVGMDEDELELLLEEAAPQKKSKPTVQQEPPKKKRKTSSTSKAAPIFDLVEPEFAPSKPSSSRISADTDAYGEATSLQHADVADKTARKKSLRFHTSRIESTSARRQGARNQAVGGDDDIPYRERKKEKDVRLAKENSKLRGQGGADLDDAEPEPKTAKRRREDEDGDEDEPEGPDGYYELVKKKTKEKKDQKKAEYDAMVEAARPDFDEGDATGPRSLTRAILANKGLTPHRPKSVRNPRVKKRLKFEKAKKKLSSQKATFKGGLADTGRYDGEKSGISKVVKSVRLG</sequence>
<feature type="region of interest" description="Disordered" evidence="5">
    <location>
        <begin position="318"/>
        <end position="343"/>
    </location>
</feature>
<feature type="compositionally biased region" description="Basic residues" evidence="5">
    <location>
        <begin position="104"/>
        <end position="118"/>
    </location>
</feature>
<reference evidence="7" key="1">
    <citation type="submission" date="2020-07" db="EMBL/GenBank/DDBJ databases">
        <authorList>
            <person name="Nieuwenhuis M."/>
            <person name="Van De Peppel L.J.J."/>
        </authorList>
    </citation>
    <scope>NUCLEOTIDE SEQUENCE</scope>
    <source>
        <strain evidence="7">AP01</strain>
        <tissue evidence="7">Mycelium</tissue>
    </source>
</reference>
<keyword evidence="8" id="KW-1185">Reference proteome</keyword>
<feature type="compositionally biased region" description="Acidic residues" evidence="5">
    <location>
        <begin position="122"/>
        <end position="133"/>
    </location>
</feature>
<feature type="compositionally biased region" description="Acidic residues" evidence="5">
    <location>
        <begin position="54"/>
        <end position="67"/>
    </location>
</feature>
<comment type="caution">
    <text evidence="7">The sequence shown here is derived from an EMBL/GenBank/DDBJ whole genome shotgun (WGS) entry which is preliminary data.</text>
</comment>
<accession>A0A9P7GE64</accession>
<evidence type="ECO:0000256" key="1">
    <source>
        <dbReference type="ARBA" id="ARBA00004123"/>
    </source>
</evidence>
<evidence type="ECO:0000313" key="7">
    <source>
        <dbReference type="EMBL" id="KAG5648291.1"/>
    </source>
</evidence>
<dbReference type="EMBL" id="JABCKV010000003">
    <property type="protein sequence ID" value="KAG5648291.1"/>
    <property type="molecule type" value="Genomic_DNA"/>
</dbReference>
<gene>
    <name evidence="7" type="ORF">DXG03_004863</name>
</gene>
<feature type="compositionally biased region" description="Acidic residues" evidence="5">
    <location>
        <begin position="318"/>
        <end position="342"/>
    </location>
</feature>
<evidence type="ECO:0000256" key="5">
    <source>
        <dbReference type="SAM" id="MobiDB-lite"/>
    </source>
</evidence>
<feature type="compositionally biased region" description="Acidic residues" evidence="5">
    <location>
        <begin position="151"/>
        <end position="163"/>
    </location>
</feature>
<dbReference type="Pfam" id="PF09368">
    <property type="entry name" value="Sas10"/>
    <property type="match status" value="1"/>
</dbReference>
<protein>
    <recommendedName>
        <fullName evidence="6">Sas10 C-terminal domain-containing protein</fullName>
    </recommendedName>
</protein>
<dbReference type="InterPro" id="IPR018972">
    <property type="entry name" value="Sas10_C_dom"/>
</dbReference>
<feature type="compositionally biased region" description="Basic and acidic residues" evidence="5">
    <location>
        <begin position="520"/>
        <end position="531"/>
    </location>
</feature>
<feature type="compositionally biased region" description="Acidic residues" evidence="5">
    <location>
        <begin position="532"/>
        <end position="541"/>
    </location>
</feature>
<feature type="compositionally biased region" description="Acidic residues" evidence="5">
    <location>
        <begin position="74"/>
        <end position="98"/>
    </location>
</feature>
<dbReference type="InterPro" id="IPR007146">
    <property type="entry name" value="Sas10/Utp3/C1D"/>
</dbReference>
<evidence type="ECO:0000256" key="2">
    <source>
        <dbReference type="ARBA" id="ARBA00010979"/>
    </source>
</evidence>
<feature type="compositionally biased region" description="Basic and acidic residues" evidence="5">
    <location>
        <begin position="487"/>
        <end position="506"/>
    </location>
</feature>
<feature type="region of interest" description="Disordered" evidence="5">
    <location>
        <begin position="615"/>
        <end position="641"/>
    </location>
</feature>
<feature type="region of interest" description="Disordered" evidence="5">
    <location>
        <begin position="378"/>
        <end position="565"/>
    </location>
</feature>
<dbReference type="Proteomes" id="UP000775547">
    <property type="component" value="Unassembled WGS sequence"/>
</dbReference>
<keyword evidence="4" id="KW-0539">Nucleus</keyword>
<evidence type="ECO:0000313" key="8">
    <source>
        <dbReference type="Proteomes" id="UP000775547"/>
    </source>
</evidence>
<dbReference type="GO" id="GO:0032040">
    <property type="term" value="C:small-subunit processome"/>
    <property type="evidence" value="ECO:0007669"/>
    <property type="project" value="TreeGrafter"/>
</dbReference>
<feature type="compositionally biased region" description="Basic and acidic residues" evidence="5">
    <location>
        <begin position="555"/>
        <end position="564"/>
    </location>
</feature>
<feature type="domain" description="Sas10 C-terminal" evidence="6">
    <location>
        <begin position="581"/>
        <end position="655"/>
    </location>
</feature>
<organism evidence="7 8">
    <name type="scientific">Asterophora parasitica</name>
    <dbReference type="NCBI Taxonomy" id="117018"/>
    <lineage>
        <taxon>Eukaryota</taxon>
        <taxon>Fungi</taxon>
        <taxon>Dikarya</taxon>
        <taxon>Basidiomycota</taxon>
        <taxon>Agaricomycotina</taxon>
        <taxon>Agaricomycetes</taxon>
        <taxon>Agaricomycetidae</taxon>
        <taxon>Agaricales</taxon>
        <taxon>Tricholomatineae</taxon>
        <taxon>Lyophyllaceae</taxon>
        <taxon>Asterophora</taxon>
    </lineage>
</organism>
<dbReference type="OrthoDB" id="1924577at2759"/>
<comment type="similarity">
    <text evidence="2">Belongs to the SAS10 family.</text>
</comment>
<evidence type="ECO:0000256" key="4">
    <source>
        <dbReference type="ARBA" id="ARBA00023242"/>
    </source>
</evidence>
<feature type="region of interest" description="Disordered" evidence="5">
    <location>
        <begin position="1"/>
        <end position="173"/>
    </location>
</feature>
<proteinExistence type="inferred from homology"/>
<evidence type="ECO:0000256" key="3">
    <source>
        <dbReference type="ARBA" id="ARBA00022553"/>
    </source>
</evidence>
<dbReference type="PANTHER" id="PTHR13237:SF8">
    <property type="entry name" value="SOMETHING ABOUT SILENCING PROTEIN 10"/>
    <property type="match status" value="1"/>
</dbReference>
<name>A0A9P7GE64_9AGAR</name>